<evidence type="ECO:0000259" key="4">
    <source>
        <dbReference type="SMART" id="SM00322"/>
    </source>
</evidence>
<evidence type="ECO:0000256" key="2">
    <source>
        <dbReference type="PROSITE-ProRule" id="PRU00117"/>
    </source>
</evidence>
<feature type="compositionally biased region" description="Low complexity" evidence="3">
    <location>
        <begin position="19"/>
        <end position="31"/>
    </location>
</feature>
<keyword evidence="1" id="KW-0677">Repeat</keyword>
<protein>
    <recommendedName>
        <fullName evidence="4">K Homology domain-containing protein</fullName>
    </recommendedName>
</protein>
<dbReference type="InterPro" id="IPR004087">
    <property type="entry name" value="KH_dom"/>
</dbReference>
<dbReference type="CDD" id="cd00105">
    <property type="entry name" value="KH-I"/>
    <property type="match status" value="2"/>
</dbReference>
<feature type="compositionally biased region" description="Basic residues" evidence="3">
    <location>
        <begin position="314"/>
        <end position="339"/>
    </location>
</feature>
<organism evidence="5 6">
    <name type="scientific">Aureococcus anophagefferens</name>
    <name type="common">Harmful bloom alga</name>
    <dbReference type="NCBI Taxonomy" id="44056"/>
    <lineage>
        <taxon>Eukaryota</taxon>
        <taxon>Sar</taxon>
        <taxon>Stramenopiles</taxon>
        <taxon>Ochrophyta</taxon>
        <taxon>Pelagophyceae</taxon>
        <taxon>Pelagomonadales</taxon>
        <taxon>Pelagomonadaceae</taxon>
        <taxon>Aureococcus</taxon>
    </lineage>
</organism>
<evidence type="ECO:0000256" key="1">
    <source>
        <dbReference type="ARBA" id="ARBA00022737"/>
    </source>
</evidence>
<keyword evidence="6" id="KW-1185">Reference proteome</keyword>
<dbReference type="SMART" id="SM00322">
    <property type="entry name" value="KH"/>
    <property type="match status" value="3"/>
</dbReference>
<dbReference type="Pfam" id="PF00013">
    <property type="entry name" value="KH_1"/>
    <property type="match status" value="2"/>
</dbReference>
<sequence length="421" mass="46736">MSDDEMSDDERRGRRERSPSPAARSKSPSKSKSPEKSPPRSPGGEPPARVTQTLEVDKDDAAFILGRGGSTKRKIARVSGTEIELDEHTLQITLNGSAEQCARAKDYIDFVRQQRVGPVTINMDTPRDDFSAYIVPGDCIGFVMGRNGQTLRSMEEEWGVLMFFAKTDDAQREGGRDGDESLCIFGPLARPPRRVRRRRARPPRSQAARRGAEVKVMSAVEHKHPGYCVSSKGDLREHERVQGDTDVDGWGCDTYMLTGDNFSYALGAKGSTRRKLAAASGCIIEYVGYKKDRRRGKDYLRWLIEQRASPASARRARARLPRAPPRARRPRRRHGPVRRRPPEDRSDCSIVKVPGSSIAFITGHRGESLRAIERESGTRGAAPDSASADFRASADGFCFTDGERNSGKESENLLVFSFRGP</sequence>
<dbReference type="Proteomes" id="UP001363151">
    <property type="component" value="Unassembled WGS sequence"/>
</dbReference>
<name>A0ABR1G6K2_AURAN</name>
<feature type="region of interest" description="Disordered" evidence="3">
    <location>
        <begin position="1"/>
        <end position="49"/>
    </location>
</feature>
<dbReference type="SUPFAM" id="SSF54791">
    <property type="entry name" value="Eukaryotic type KH-domain (KH-domain type I)"/>
    <property type="match status" value="2"/>
</dbReference>
<dbReference type="PROSITE" id="PS50084">
    <property type="entry name" value="KH_TYPE_1"/>
    <property type="match status" value="2"/>
</dbReference>
<feature type="region of interest" description="Disordered" evidence="3">
    <location>
        <begin position="311"/>
        <end position="349"/>
    </location>
</feature>
<dbReference type="InterPro" id="IPR036612">
    <property type="entry name" value="KH_dom_type_1_sf"/>
</dbReference>
<feature type="domain" description="K Homology" evidence="4">
    <location>
        <begin position="117"/>
        <end position="221"/>
    </location>
</feature>
<feature type="compositionally biased region" description="Basic and acidic residues" evidence="3">
    <location>
        <begin position="9"/>
        <end position="18"/>
    </location>
</feature>
<evidence type="ECO:0000313" key="6">
    <source>
        <dbReference type="Proteomes" id="UP001363151"/>
    </source>
</evidence>
<proteinExistence type="predicted"/>
<accession>A0ABR1G6K2</accession>
<reference evidence="5 6" key="1">
    <citation type="submission" date="2024-03" db="EMBL/GenBank/DDBJ databases">
        <title>Aureococcus anophagefferens CCMP1851 and Kratosvirus quantuckense: Draft genome of a second virus-susceptible host strain in the model system.</title>
        <authorList>
            <person name="Chase E."/>
            <person name="Truchon A.R."/>
            <person name="Schepens W."/>
            <person name="Wilhelm S.W."/>
        </authorList>
    </citation>
    <scope>NUCLEOTIDE SEQUENCE [LARGE SCALE GENOMIC DNA]</scope>
    <source>
        <strain evidence="5 6">CCMP1851</strain>
    </source>
</reference>
<feature type="domain" description="K Homology" evidence="4">
    <location>
        <begin position="48"/>
        <end position="113"/>
    </location>
</feature>
<gene>
    <name evidence="5" type="ORF">SO694_00041246</name>
</gene>
<feature type="domain" description="K Homology" evidence="4">
    <location>
        <begin position="345"/>
        <end position="419"/>
    </location>
</feature>
<dbReference type="InterPro" id="IPR004088">
    <property type="entry name" value="KH_dom_type_1"/>
</dbReference>
<evidence type="ECO:0000256" key="3">
    <source>
        <dbReference type="SAM" id="MobiDB-lite"/>
    </source>
</evidence>
<dbReference type="Gene3D" id="3.30.310.210">
    <property type="match status" value="1"/>
</dbReference>
<comment type="caution">
    <text evidence="5">The sequence shown here is derived from an EMBL/GenBank/DDBJ whole genome shotgun (WGS) entry which is preliminary data.</text>
</comment>
<dbReference type="EMBL" id="JBBJCI010000086">
    <property type="protein sequence ID" value="KAK7248806.1"/>
    <property type="molecule type" value="Genomic_DNA"/>
</dbReference>
<evidence type="ECO:0000313" key="5">
    <source>
        <dbReference type="EMBL" id="KAK7248806.1"/>
    </source>
</evidence>
<dbReference type="PANTHER" id="PTHR10288">
    <property type="entry name" value="KH DOMAIN CONTAINING RNA BINDING PROTEIN"/>
    <property type="match status" value="1"/>
</dbReference>
<keyword evidence="2" id="KW-0694">RNA-binding</keyword>